<evidence type="ECO:0000256" key="2">
    <source>
        <dbReference type="SAM" id="Phobius"/>
    </source>
</evidence>
<dbReference type="EMBL" id="JBHSGU010000002">
    <property type="protein sequence ID" value="MFC4699205.1"/>
    <property type="molecule type" value="Genomic_DNA"/>
</dbReference>
<reference evidence="4" key="1">
    <citation type="journal article" date="2019" name="Int. J. Syst. Evol. Microbiol.">
        <title>The Global Catalogue of Microorganisms (GCM) 10K type strain sequencing project: providing services to taxonomists for standard genome sequencing and annotation.</title>
        <authorList>
            <consortium name="The Broad Institute Genomics Platform"/>
            <consortium name="The Broad Institute Genome Sequencing Center for Infectious Disease"/>
            <person name="Wu L."/>
            <person name="Ma J."/>
        </authorList>
    </citation>
    <scope>NUCLEOTIDE SEQUENCE [LARGE SCALE GENOMIC DNA]</scope>
    <source>
        <strain evidence="4">KACC 12507</strain>
    </source>
</reference>
<evidence type="ECO:0000256" key="1">
    <source>
        <dbReference type="SAM" id="MobiDB-lite"/>
    </source>
</evidence>
<keyword evidence="4" id="KW-1185">Reference proteome</keyword>
<dbReference type="RefSeq" id="WP_382405960.1">
    <property type="nucleotide sequence ID" value="NZ_JBHSGU010000002.1"/>
</dbReference>
<keyword evidence="2" id="KW-0812">Transmembrane</keyword>
<evidence type="ECO:0000313" key="4">
    <source>
        <dbReference type="Proteomes" id="UP001595897"/>
    </source>
</evidence>
<feature type="transmembrane region" description="Helical" evidence="2">
    <location>
        <begin position="6"/>
        <end position="24"/>
    </location>
</feature>
<feature type="region of interest" description="Disordered" evidence="1">
    <location>
        <begin position="32"/>
        <end position="92"/>
    </location>
</feature>
<feature type="compositionally biased region" description="Acidic residues" evidence="1">
    <location>
        <begin position="81"/>
        <end position="90"/>
    </location>
</feature>
<name>A0ABV9LUA1_9ALTE</name>
<protein>
    <submittedName>
        <fullName evidence="3">Uncharacterized protein</fullName>
    </submittedName>
</protein>
<proteinExistence type="predicted"/>
<keyword evidence="2" id="KW-0472">Membrane</keyword>
<comment type="caution">
    <text evidence="3">The sequence shown here is derived from an EMBL/GenBank/DDBJ whole genome shotgun (WGS) entry which is preliminary data.</text>
</comment>
<dbReference type="Proteomes" id="UP001595897">
    <property type="component" value="Unassembled WGS sequence"/>
</dbReference>
<organism evidence="3 4">
    <name type="scientific">Glaciecola siphonariae</name>
    <dbReference type="NCBI Taxonomy" id="521012"/>
    <lineage>
        <taxon>Bacteria</taxon>
        <taxon>Pseudomonadati</taxon>
        <taxon>Pseudomonadota</taxon>
        <taxon>Gammaproteobacteria</taxon>
        <taxon>Alteromonadales</taxon>
        <taxon>Alteromonadaceae</taxon>
        <taxon>Glaciecola</taxon>
    </lineage>
</organism>
<sequence length="360" mass="40017">MNWRNLLNLALLVGASFYLGYFIGNAQTDESKRTPLATKAQVSSSSTPPIAPTNPWLTLKVDPSDKAKANSPILSTNSEQENTELNDEDTPAVSSAFDWDSPGDIIAMFNQLIDMSKPGTEQDVDNFGIAIDQLRLALAQSPTQLAILVEHMQGLSVESREFNYITAILQGLPDNKGHEAMQRVALELSLRGDTGSRQQFLHLVSNTFNAADNSEILSALVDIALYSDASVETQLDALDLLMPFQINTVEREQILGRLEQMLDDENSENKNELANHVLRFSNSEQRESMASKYIGSRNDVELRYSILDGIHSGTVPRTARLKEELLIIATDRSDPLNDQAKHALMYGFDITNQEYQQIKD</sequence>
<evidence type="ECO:0000313" key="3">
    <source>
        <dbReference type="EMBL" id="MFC4699205.1"/>
    </source>
</evidence>
<keyword evidence="2" id="KW-1133">Transmembrane helix</keyword>
<gene>
    <name evidence="3" type="ORF">ACFO4O_03420</name>
</gene>
<accession>A0ABV9LUA1</accession>